<feature type="transmembrane region" description="Helical" evidence="1">
    <location>
        <begin position="361"/>
        <end position="382"/>
    </location>
</feature>
<protein>
    <recommendedName>
        <fullName evidence="4">Transporter gate domain protein</fullName>
    </recommendedName>
</protein>
<reference evidence="2 3" key="1">
    <citation type="submission" date="2020-05" db="EMBL/GenBank/DDBJ databases">
        <title>Draft genome of xy-202 and genomic insight in genome of the genus Peptostreptococcus.</title>
        <authorList>
            <person name="Zhang Z."/>
        </authorList>
    </citation>
    <scope>NUCLEOTIDE SEQUENCE [LARGE SCALE GENOMIC DNA]</scope>
    <source>
        <strain evidence="2 3">DSM 27025</strain>
    </source>
</reference>
<feature type="transmembrane region" description="Helical" evidence="1">
    <location>
        <begin position="54"/>
        <end position="79"/>
    </location>
</feature>
<accession>A0ABR6TIW3</accession>
<dbReference type="Proteomes" id="UP000713904">
    <property type="component" value="Unassembled WGS sequence"/>
</dbReference>
<keyword evidence="1" id="KW-1133">Transmembrane helix</keyword>
<evidence type="ECO:0008006" key="4">
    <source>
        <dbReference type="Google" id="ProtNLM"/>
    </source>
</evidence>
<proteinExistence type="predicted"/>
<evidence type="ECO:0000256" key="1">
    <source>
        <dbReference type="SAM" id="Phobius"/>
    </source>
</evidence>
<feature type="transmembrane region" description="Helical" evidence="1">
    <location>
        <begin position="12"/>
        <end position="34"/>
    </location>
</feature>
<gene>
    <name evidence="2" type="ORF">HLB29_01350</name>
</gene>
<organism evidence="2 3">
    <name type="scientific">Peptostreptococcus canis</name>
    <dbReference type="NCBI Taxonomy" id="1159213"/>
    <lineage>
        <taxon>Bacteria</taxon>
        <taxon>Bacillati</taxon>
        <taxon>Bacillota</taxon>
        <taxon>Clostridia</taxon>
        <taxon>Peptostreptococcales</taxon>
        <taxon>Peptostreptococcaceae</taxon>
        <taxon>Peptostreptococcus</taxon>
    </lineage>
</organism>
<feature type="transmembrane region" description="Helical" evidence="1">
    <location>
        <begin position="132"/>
        <end position="151"/>
    </location>
</feature>
<sequence length="383" mass="40929">MEHKKKVKAISVETFVFLAIFLGGFIWLGSIMGVGMMFKTMMATAHDLLLQTSFFIMAMAVLAGAISALLSEFGVIALVNKIFAPLMKPIWGLPGAGVTGAVATYLSDNPAIIPFASDKTFTQYFKKYQVPALCNLGTSFGMGLIVTTFMVSQGDEYIAPALIGNLAAIIGSIVSVRLMLIQTKRYYGSSANEQYETLDTDGVEDQNEFRYIRTGNLFQRVLDALLEGGKNGVEMGLAIIPGILIVCTFVMMLTFGPGENGYTGAAYEGVKLLPLLGSKLQFILEPMFGFKSAEAIAVPITSLGAVGAAISLIPELIKTGKVSANDIAVFTAMGMCWSGYLSTHIGMMDALKARELAGKAILSHTIGGIVAGIVAHFIFMIFI</sequence>
<feature type="transmembrane region" description="Helical" evidence="1">
    <location>
        <begin position="296"/>
        <end position="317"/>
    </location>
</feature>
<keyword evidence="1" id="KW-0472">Membrane</keyword>
<evidence type="ECO:0000313" key="2">
    <source>
        <dbReference type="EMBL" id="MBC2575329.1"/>
    </source>
</evidence>
<dbReference type="RefSeq" id="WP_185623362.1">
    <property type="nucleotide sequence ID" value="NZ_JABGBW010000001.1"/>
</dbReference>
<feature type="transmembrane region" description="Helical" evidence="1">
    <location>
        <begin position="235"/>
        <end position="255"/>
    </location>
</feature>
<evidence type="ECO:0000313" key="3">
    <source>
        <dbReference type="Proteomes" id="UP000713904"/>
    </source>
</evidence>
<feature type="transmembrane region" description="Helical" evidence="1">
    <location>
        <begin position="157"/>
        <end position="180"/>
    </location>
</feature>
<dbReference type="EMBL" id="JABGBW010000001">
    <property type="protein sequence ID" value="MBC2575329.1"/>
    <property type="molecule type" value="Genomic_DNA"/>
</dbReference>
<name>A0ABR6TIW3_9FIRM</name>
<keyword evidence="1" id="KW-0812">Transmembrane</keyword>
<comment type="caution">
    <text evidence="2">The sequence shown here is derived from an EMBL/GenBank/DDBJ whole genome shotgun (WGS) entry which is preliminary data.</text>
</comment>
<feature type="transmembrane region" description="Helical" evidence="1">
    <location>
        <begin position="324"/>
        <end position="341"/>
    </location>
</feature>
<keyword evidence="3" id="KW-1185">Reference proteome</keyword>